<dbReference type="Proteomes" id="UP000199514">
    <property type="component" value="Unassembled WGS sequence"/>
</dbReference>
<evidence type="ECO:0000256" key="1">
    <source>
        <dbReference type="ARBA" id="ARBA00004141"/>
    </source>
</evidence>
<evidence type="ECO:0000313" key="9">
    <source>
        <dbReference type="Proteomes" id="UP000199514"/>
    </source>
</evidence>
<evidence type="ECO:0000313" key="8">
    <source>
        <dbReference type="EMBL" id="SFC49870.1"/>
    </source>
</evidence>
<dbReference type="PANTHER" id="PTHR38459:SF1">
    <property type="entry name" value="PROPHAGE BACTOPRENOL-LINKED GLUCOSE TRANSLOCASE HOMOLOG"/>
    <property type="match status" value="1"/>
</dbReference>
<accession>A0A1I1JWX8</accession>
<evidence type="ECO:0000256" key="3">
    <source>
        <dbReference type="ARBA" id="ARBA00022692"/>
    </source>
</evidence>
<organism evidence="8 9">
    <name type="scientific">Flexibacter flexilis DSM 6793</name>
    <dbReference type="NCBI Taxonomy" id="927664"/>
    <lineage>
        <taxon>Bacteria</taxon>
        <taxon>Pseudomonadati</taxon>
        <taxon>Bacteroidota</taxon>
        <taxon>Cytophagia</taxon>
        <taxon>Cytophagales</taxon>
        <taxon>Flexibacteraceae</taxon>
        <taxon>Flexibacter</taxon>
    </lineage>
</organism>
<comment type="subcellular location">
    <subcellularLocation>
        <location evidence="1">Membrane</location>
        <topology evidence="1">Multi-pass membrane protein</topology>
    </subcellularLocation>
</comment>
<feature type="transmembrane region" description="Helical" evidence="6">
    <location>
        <begin position="85"/>
        <end position="112"/>
    </location>
</feature>
<reference evidence="8 9" key="1">
    <citation type="submission" date="2016-10" db="EMBL/GenBank/DDBJ databases">
        <authorList>
            <person name="de Groot N.N."/>
        </authorList>
    </citation>
    <scope>NUCLEOTIDE SEQUENCE [LARGE SCALE GENOMIC DNA]</scope>
    <source>
        <strain evidence="8 9">DSM 6793</strain>
    </source>
</reference>
<evidence type="ECO:0000256" key="4">
    <source>
        <dbReference type="ARBA" id="ARBA00022989"/>
    </source>
</evidence>
<gene>
    <name evidence="8" type="ORF">SAMN05421780_10661</name>
</gene>
<dbReference type="GO" id="GO:0000271">
    <property type="term" value="P:polysaccharide biosynthetic process"/>
    <property type="evidence" value="ECO:0007669"/>
    <property type="project" value="InterPro"/>
</dbReference>
<dbReference type="EMBL" id="FOLE01000006">
    <property type="protein sequence ID" value="SFC49870.1"/>
    <property type="molecule type" value="Genomic_DNA"/>
</dbReference>
<dbReference type="PANTHER" id="PTHR38459">
    <property type="entry name" value="PROPHAGE BACTOPRENOL-LINKED GLUCOSE TRANSLOCASE HOMOLOG"/>
    <property type="match status" value="1"/>
</dbReference>
<evidence type="ECO:0000256" key="2">
    <source>
        <dbReference type="ARBA" id="ARBA00009399"/>
    </source>
</evidence>
<keyword evidence="3 6" id="KW-0812">Transmembrane</keyword>
<protein>
    <submittedName>
        <fullName evidence="8">Putative flippase GtrA (Transmembrane translocase of bactoprenol-linked glucose)</fullName>
    </submittedName>
</protein>
<dbReference type="InterPro" id="IPR007267">
    <property type="entry name" value="GtrA_DPMS_TM"/>
</dbReference>
<feature type="transmembrane region" description="Helical" evidence="6">
    <location>
        <begin position="17"/>
        <end position="38"/>
    </location>
</feature>
<name>A0A1I1JWX8_9BACT</name>
<dbReference type="Pfam" id="PF04138">
    <property type="entry name" value="GtrA_DPMS_TM"/>
    <property type="match status" value="1"/>
</dbReference>
<keyword evidence="5 6" id="KW-0472">Membrane</keyword>
<dbReference type="GO" id="GO:0005886">
    <property type="term" value="C:plasma membrane"/>
    <property type="evidence" value="ECO:0007669"/>
    <property type="project" value="TreeGrafter"/>
</dbReference>
<dbReference type="RefSeq" id="WP_091512282.1">
    <property type="nucleotide sequence ID" value="NZ_FOLE01000006.1"/>
</dbReference>
<proteinExistence type="inferred from homology"/>
<comment type="similarity">
    <text evidence="2">Belongs to the GtrA family.</text>
</comment>
<sequence length="182" mass="20757">MFQKLKNFIKHPEFKHFVLYLIMAIIGFATNVGSRVFYRETLGIDFGVSVVLAYFTGMIVGFVLSKLFVFKAQENGNIWREMIKFTMVSVVAMLVTLAGSLIALRVFNWYFLANPEQHQLASDLIANTFHLKAINRELASHLSGTCVGFFANFFGHKLFTFRTTGYWDKIVAAKTQYISKKA</sequence>
<dbReference type="OrthoDB" id="957443at2"/>
<feature type="domain" description="GtrA/DPMS transmembrane" evidence="7">
    <location>
        <begin position="20"/>
        <end position="161"/>
    </location>
</feature>
<evidence type="ECO:0000256" key="5">
    <source>
        <dbReference type="ARBA" id="ARBA00023136"/>
    </source>
</evidence>
<keyword evidence="4 6" id="KW-1133">Transmembrane helix</keyword>
<dbReference type="STRING" id="927664.SAMN05421780_10661"/>
<dbReference type="InterPro" id="IPR051401">
    <property type="entry name" value="GtrA_CellWall_Glycosyl"/>
</dbReference>
<evidence type="ECO:0000256" key="6">
    <source>
        <dbReference type="SAM" id="Phobius"/>
    </source>
</evidence>
<keyword evidence="9" id="KW-1185">Reference proteome</keyword>
<dbReference type="AlphaFoldDB" id="A0A1I1JWX8"/>
<evidence type="ECO:0000259" key="7">
    <source>
        <dbReference type="Pfam" id="PF04138"/>
    </source>
</evidence>
<feature type="transmembrane region" description="Helical" evidence="6">
    <location>
        <begin position="44"/>
        <end position="64"/>
    </location>
</feature>